<evidence type="ECO:0000259" key="1">
    <source>
        <dbReference type="Pfam" id="PF14493"/>
    </source>
</evidence>
<dbReference type="Gene3D" id="1.10.10.1390">
    <property type="entry name" value="ATP-dependent DNA helicase RecQ"/>
    <property type="match status" value="1"/>
</dbReference>
<name>A0A1H8ZZJ7_9BACI</name>
<gene>
    <name evidence="2" type="ORF">SAMN05216362_102102</name>
</gene>
<accession>A0A1H8ZZJ7</accession>
<evidence type="ECO:0000313" key="3">
    <source>
        <dbReference type="Proteomes" id="UP000199427"/>
    </source>
</evidence>
<evidence type="ECO:0000313" key="2">
    <source>
        <dbReference type="EMBL" id="SEP69178.1"/>
    </source>
</evidence>
<dbReference type="STRING" id="571933.SAMN05216362_102102"/>
<feature type="domain" description="Helicase Helix-turn-helix" evidence="1">
    <location>
        <begin position="250"/>
        <end position="338"/>
    </location>
</feature>
<keyword evidence="3" id="KW-1185">Reference proteome</keyword>
<reference evidence="2 3" key="1">
    <citation type="submission" date="2016-10" db="EMBL/GenBank/DDBJ databases">
        <authorList>
            <person name="de Groot N.N."/>
        </authorList>
    </citation>
    <scope>NUCLEOTIDE SEQUENCE [LARGE SCALE GENOMIC DNA]</scope>
    <source>
        <strain evidence="2 3">DSM 21633</strain>
    </source>
</reference>
<dbReference type="PIRSF" id="PIRSF021350">
    <property type="entry name" value="UCP021350"/>
    <property type="match status" value="1"/>
</dbReference>
<sequence>MIEFKTTLLFMLSRLSEQRTTSAAYHILRGKKSSQTIQDIHLFQLKFGFSTYPKLKKETYDIWINFFVDQGIIEKTNESFRLTTKGLNVVEQIEINIFSKLNGFKFHRIDEKWLASLQLLTQTLSNLSYSNNRFIPVQDDPVVQYQVKKLLKMQSKEKLTIQLKQELTQLLLKLNEADARLFVVQLTGHNRVGLSKRQVAEMFHLHEEDVQLITMSIVHQFLNDIQNNPQQYQLLKQLILEENHTSLTSTAKKTYELLEKGFDLDKIERIRHLKTSTIQDHVVEIATQIEKFDITAFVDESTIKQVVQVIDQTQTRRLKTLMQHLNHSISYFQLRLVLAKYQDYKASDYSYEPITRPSRS</sequence>
<dbReference type="EMBL" id="FOES01000002">
    <property type="protein sequence ID" value="SEP69178.1"/>
    <property type="molecule type" value="Genomic_DNA"/>
</dbReference>
<dbReference type="AlphaFoldDB" id="A0A1H8ZZJ7"/>
<dbReference type="RefSeq" id="WP_091772288.1">
    <property type="nucleotide sequence ID" value="NZ_FOES01000002.1"/>
</dbReference>
<dbReference type="InterPro" id="IPR008308">
    <property type="entry name" value="YpbB-like"/>
</dbReference>
<proteinExistence type="predicted"/>
<organism evidence="2 3">
    <name type="scientific">Piscibacillus halophilus</name>
    <dbReference type="NCBI Taxonomy" id="571933"/>
    <lineage>
        <taxon>Bacteria</taxon>
        <taxon>Bacillati</taxon>
        <taxon>Bacillota</taxon>
        <taxon>Bacilli</taxon>
        <taxon>Bacillales</taxon>
        <taxon>Bacillaceae</taxon>
        <taxon>Piscibacillus</taxon>
    </lineage>
</organism>
<dbReference type="Pfam" id="PF14493">
    <property type="entry name" value="HTH_40"/>
    <property type="match status" value="1"/>
</dbReference>
<dbReference type="Proteomes" id="UP000199427">
    <property type="component" value="Unassembled WGS sequence"/>
</dbReference>
<dbReference type="InterPro" id="IPR029491">
    <property type="entry name" value="Helicase_HTH"/>
</dbReference>
<dbReference type="OrthoDB" id="2354672at2"/>
<protein>
    <submittedName>
        <fullName evidence="2">Uncharacterized protein YpbB</fullName>
    </submittedName>
</protein>